<feature type="transmembrane region" description="Helical" evidence="1">
    <location>
        <begin position="6"/>
        <end position="25"/>
    </location>
</feature>
<dbReference type="GeneID" id="24797473"/>
<organism evidence="2 3">
    <name type="scientific">Geoglobus acetivorans</name>
    <dbReference type="NCBI Taxonomy" id="565033"/>
    <lineage>
        <taxon>Archaea</taxon>
        <taxon>Methanobacteriati</taxon>
        <taxon>Methanobacteriota</taxon>
        <taxon>Archaeoglobi</taxon>
        <taxon>Archaeoglobales</taxon>
        <taxon>Archaeoglobaceae</taxon>
        <taxon>Geoglobus</taxon>
    </lineage>
</organism>
<dbReference type="KEGG" id="gac:GACE_0880"/>
<dbReference type="HOGENOM" id="CLU_2783874_0_0_2"/>
<reference evidence="2 3" key="1">
    <citation type="journal article" date="2015" name="Appl. Environ. Microbiol.">
        <title>The Geoglobus acetivorans genome: Fe(III) reduction, acetate utilization, autotrophic growth, and degradation of aromatic compounds in a hyperthermophilic archaeon.</title>
        <authorList>
            <person name="Mardanov A.V."/>
            <person name="Slododkina G.B."/>
            <person name="Slobodkin A.I."/>
            <person name="Beletsky A.V."/>
            <person name="Gavrilov S.N."/>
            <person name="Kublanov I.V."/>
            <person name="Bonch-Osmolovskaya E.A."/>
            <person name="Skryabin K.G."/>
            <person name="Ravin N.V."/>
        </authorList>
    </citation>
    <scope>NUCLEOTIDE SEQUENCE [LARGE SCALE GENOMIC DNA]</scope>
    <source>
        <strain evidence="2 3">SBH6</strain>
    </source>
</reference>
<dbReference type="Proteomes" id="UP000030624">
    <property type="component" value="Chromosome"/>
</dbReference>
<proteinExistence type="predicted"/>
<name>A0A0A7GG68_GEOAI</name>
<keyword evidence="1" id="KW-1133">Transmembrane helix</keyword>
<feature type="transmembrane region" description="Helical" evidence="1">
    <location>
        <begin position="37"/>
        <end position="58"/>
    </location>
</feature>
<evidence type="ECO:0000313" key="2">
    <source>
        <dbReference type="EMBL" id="AIY89927.1"/>
    </source>
</evidence>
<accession>A0A0A7GG68</accession>
<sequence>MLELLTTIYFTIGIFVGTLIINDIRRTVYIPKLRVKDYLEVFLISVFLWLPFFVWVFLEDRMGKSGGR</sequence>
<keyword evidence="1" id="KW-0812">Transmembrane</keyword>
<dbReference type="AlphaFoldDB" id="A0A0A7GG68"/>
<dbReference type="STRING" id="565033.GACE_0880"/>
<evidence type="ECO:0000313" key="3">
    <source>
        <dbReference type="Proteomes" id="UP000030624"/>
    </source>
</evidence>
<gene>
    <name evidence="2" type="ORF">GACE_0880</name>
</gene>
<dbReference type="EMBL" id="CP009552">
    <property type="protein sequence ID" value="AIY89927.1"/>
    <property type="molecule type" value="Genomic_DNA"/>
</dbReference>
<keyword evidence="1" id="KW-0472">Membrane</keyword>
<dbReference type="RefSeq" id="WP_048091488.1">
    <property type="nucleotide sequence ID" value="NZ_CP009552.1"/>
</dbReference>
<protein>
    <submittedName>
        <fullName evidence="2">Uncharacterized protein</fullName>
    </submittedName>
</protein>
<evidence type="ECO:0000256" key="1">
    <source>
        <dbReference type="SAM" id="Phobius"/>
    </source>
</evidence>